<dbReference type="InterPro" id="IPR008900">
    <property type="entry name" value="Zot_N"/>
</dbReference>
<accession>Q10YG7</accession>
<dbReference type="InterPro" id="IPR027417">
    <property type="entry name" value="P-loop_NTPase"/>
</dbReference>
<evidence type="ECO:0000313" key="2">
    <source>
        <dbReference type="EMBL" id="ABG52707.1"/>
    </source>
</evidence>
<sequence>MTNIVEIASINSYKGGKLNVTIRSQATRKSLTGKMCEFKIETSDQGTLRVLCRINSVDMANPIHENRGFQQAIADQGKLQYYSGDCDVVTATVEIISCITADKLIPTSIACPPQSGTPLREIKGNSIIDFQPEKQYKGTIGNLIDAPEMPMSITVRHFGAYDKGGYGEAKHSVVFGQNGSGKTVIALAKIACELVQNPQMGCLIPDTAGDIAKHGSHDRGDFKFSFLELLDKGGRLAEQINIEDIRLVSKTFFKQMLTPIIRQKLNTMPDNATRLTDKITESLFDKTVDITKATPDVILNMIVENVATVFSTKAKQKEKTEQAQELTQQPLKREFIKTYNANVVHFFEGKYALPELVDGFLDRGRVILLNMSKLSEQAQRSVMYEIFAYVKSKSEKDYKAFSKTRNGLIVLDEGPRWCPQSGGDEITSTIIDAYNTTRKLGIGWMIISQRITAIDKNILAQAHTKFVGRGMGIGADAEYISTLFGKEGLVMYDSLRLRGGYFWLATGHQVNYGQGSQYMAFDSFGGNATAKIIKANPHIWQNQEEMSLVVGRDDKTLS</sequence>
<dbReference type="InterPro" id="IPR008571">
    <property type="entry name" value="HerA-like"/>
</dbReference>
<dbReference type="PANTHER" id="PTHR42957:SF1">
    <property type="entry name" value="HELICASE MJ1565-RELATED"/>
    <property type="match status" value="1"/>
</dbReference>
<protein>
    <submittedName>
        <fullName evidence="2">ATPase-like</fullName>
    </submittedName>
</protein>
<dbReference type="Pfam" id="PF05707">
    <property type="entry name" value="Zot"/>
    <property type="match status" value="1"/>
</dbReference>
<dbReference type="KEGG" id="ter:Tery_3642"/>
<name>Q10YG7_TRIEI</name>
<organism evidence="2">
    <name type="scientific">Trichodesmium erythraeum (strain IMS101)</name>
    <dbReference type="NCBI Taxonomy" id="203124"/>
    <lineage>
        <taxon>Bacteria</taxon>
        <taxon>Bacillati</taxon>
        <taxon>Cyanobacteriota</taxon>
        <taxon>Cyanophyceae</taxon>
        <taxon>Oscillatoriophycideae</taxon>
        <taxon>Oscillatoriales</taxon>
        <taxon>Microcoleaceae</taxon>
        <taxon>Trichodesmium</taxon>
    </lineage>
</organism>
<dbReference type="SUPFAM" id="SSF52540">
    <property type="entry name" value="P-loop containing nucleoside triphosphate hydrolases"/>
    <property type="match status" value="1"/>
</dbReference>
<dbReference type="STRING" id="203124.Tery_3642"/>
<dbReference type="eggNOG" id="COG0433">
    <property type="taxonomic scope" value="Bacteria"/>
</dbReference>
<evidence type="ECO:0000259" key="1">
    <source>
        <dbReference type="Pfam" id="PF05707"/>
    </source>
</evidence>
<dbReference type="PANTHER" id="PTHR42957">
    <property type="entry name" value="HELICASE MJ1565-RELATED"/>
    <property type="match status" value="1"/>
</dbReference>
<dbReference type="HOGENOM" id="CLU_031945_0_0_3"/>
<gene>
    <name evidence="2" type="ordered locus">Tery_3642</name>
</gene>
<proteinExistence type="predicted"/>
<dbReference type="RefSeq" id="WP_011613039.1">
    <property type="nucleotide sequence ID" value="NC_008312.1"/>
</dbReference>
<dbReference type="Gene3D" id="3.40.50.300">
    <property type="entry name" value="P-loop containing nucleotide triphosphate hydrolases"/>
    <property type="match status" value="2"/>
</dbReference>
<dbReference type="EMBL" id="CP000393">
    <property type="protein sequence ID" value="ABG52707.1"/>
    <property type="molecule type" value="Genomic_DNA"/>
</dbReference>
<dbReference type="AlphaFoldDB" id="Q10YG7"/>
<dbReference type="OrthoDB" id="9806951at2"/>
<reference evidence="2" key="1">
    <citation type="submission" date="2006-06" db="EMBL/GenBank/DDBJ databases">
        <title>Complete sequence of Trichodesmium erythraeum IMS101.</title>
        <authorList>
            <consortium name="US DOE Joint Genome Institute"/>
            <person name="Copeland A."/>
            <person name="Lucas S."/>
            <person name="Lapidus A."/>
            <person name="Barry K."/>
            <person name="Detter J.C."/>
            <person name="Glavina del Rio T."/>
            <person name="Hammon N."/>
            <person name="Israni S."/>
            <person name="Dalin E."/>
            <person name="Tice H."/>
            <person name="Pitluck S."/>
            <person name="Kiss H."/>
            <person name="Munk A.C."/>
            <person name="Brettin T."/>
            <person name="Bruce D."/>
            <person name="Han C."/>
            <person name="Tapia R."/>
            <person name="Gilna P."/>
            <person name="Schmutz J."/>
            <person name="Larimer F."/>
            <person name="Land M."/>
            <person name="Hauser L."/>
            <person name="Kyrpides N."/>
            <person name="Kim E."/>
            <person name="Richardson P."/>
        </authorList>
    </citation>
    <scope>NUCLEOTIDE SEQUENCE [LARGE SCALE GENOMIC DNA]</scope>
    <source>
        <strain evidence="2">IMS101</strain>
    </source>
</reference>
<feature type="domain" description="Zona occludens toxin N-terminal" evidence="1">
    <location>
        <begin position="396"/>
        <end position="479"/>
    </location>
</feature>